<dbReference type="Pfam" id="PF03762">
    <property type="entry name" value="VOMI"/>
    <property type="match status" value="1"/>
</dbReference>
<dbReference type="EMBL" id="CAJVCH010256001">
    <property type="protein sequence ID" value="CAG7733776.1"/>
    <property type="molecule type" value="Genomic_DNA"/>
</dbReference>
<dbReference type="OrthoDB" id="6329319at2759"/>
<protein>
    <recommendedName>
        <fullName evidence="4">Vitelline membrane outer layer protein 1</fullName>
    </recommendedName>
</protein>
<keyword evidence="3" id="KW-1185">Reference proteome</keyword>
<dbReference type="InterPro" id="IPR005515">
    <property type="entry name" value="VOMI"/>
</dbReference>
<feature type="signal peptide" evidence="1">
    <location>
        <begin position="1"/>
        <end position="18"/>
    </location>
</feature>
<name>A0A8J2PE24_9HEXA</name>
<dbReference type="Proteomes" id="UP000708208">
    <property type="component" value="Unassembled WGS sequence"/>
</dbReference>
<keyword evidence="1" id="KW-0732">Signal</keyword>
<comment type="caution">
    <text evidence="2">The sequence shown here is derived from an EMBL/GenBank/DDBJ whole genome shotgun (WGS) entry which is preliminary data.</text>
</comment>
<feature type="chain" id="PRO_5035307075" description="Vitelline membrane outer layer protein 1" evidence="1">
    <location>
        <begin position="19"/>
        <end position="224"/>
    </location>
</feature>
<evidence type="ECO:0000313" key="2">
    <source>
        <dbReference type="EMBL" id="CAG7733776.1"/>
    </source>
</evidence>
<proteinExistence type="predicted"/>
<gene>
    <name evidence="2" type="ORF">AFUS01_LOCUS22199</name>
</gene>
<dbReference type="GO" id="GO:0005615">
    <property type="term" value="C:extracellular space"/>
    <property type="evidence" value="ECO:0007669"/>
    <property type="project" value="TreeGrafter"/>
</dbReference>
<evidence type="ECO:0000313" key="3">
    <source>
        <dbReference type="Proteomes" id="UP000708208"/>
    </source>
</evidence>
<evidence type="ECO:0008006" key="4">
    <source>
        <dbReference type="Google" id="ProtNLM"/>
    </source>
</evidence>
<organism evidence="2 3">
    <name type="scientific">Allacma fusca</name>
    <dbReference type="NCBI Taxonomy" id="39272"/>
    <lineage>
        <taxon>Eukaryota</taxon>
        <taxon>Metazoa</taxon>
        <taxon>Ecdysozoa</taxon>
        <taxon>Arthropoda</taxon>
        <taxon>Hexapoda</taxon>
        <taxon>Collembola</taxon>
        <taxon>Symphypleona</taxon>
        <taxon>Sminthuridae</taxon>
        <taxon>Allacma</taxon>
    </lineage>
</organism>
<dbReference type="PANTHER" id="PTHR18841:SF0">
    <property type="entry name" value="VITELLINE MEMBRANE OUTER LAYER 1 HOMOLOG A-RELATED"/>
    <property type="match status" value="1"/>
</dbReference>
<accession>A0A8J2PE24</accession>
<reference evidence="2" key="1">
    <citation type="submission" date="2021-06" db="EMBL/GenBank/DDBJ databases">
        <authorList>
            <person name="Hodson N. C."/>
            <person name="Mongue J. A."/>
            <person name="Jaron S. K."/>
        </authorList>
    </citation>
    <scope>NUCLEOTIDE SEQUENCE</scope>
</reference>
<dbReference type="AlphaFoldDB" id="A0A8J2PE24"/>
<sequence length="224" mass="24828">MSGKFFLIAAFYFASAFAAEIFIQSPRVSFNGEWGQYDECPPGMYVIGFQLISESDQGLFGDDSALGGILLYCFSITARMNTPNFLSWFASPKKYVMVSSTLGHAGNVRLPHECSFPEYAVGFELRADYDHGIVYDDTAANNMRLICTDGSVVEGDGEPWGEWTGEQHCPRGFRVCGIRTQVEEEGTSDETTLNNIELGCCQMVVIEIFSNVHGTPFLRPNTNM</sequence>
<dbReference type="PANTHER" id="PTHR18841">
    <property type="entry name" value="VITELLINE MEMBRANE OUTER LAYER PROTEIN I-RELATED"/>
    <property type="match status" value="1"/>
</dbReference>
<evidence type="ECO:0000256" key="1">
    <source>
        <dbReference type="SAM" id="SignalP"/>
    </source>
</evidence>